<feature type="signal peptide" evidence="1">
    <location>
        <begin position="1"/>
        <end position="24"/>
    </location>
</feature>
<evidence type="ECO:0000259" key="2">
    <source>
        <dbReference type="Pfam" id="PF05193"/>
    </source>
</evidence>
<reference evidence="3 4" key="1">
    <citation type="journal article" date="2013" name="ISME J.">
        <title>By their genes ye shall know them: genomic signatures of predatory bacteria.</title>
        <authorList>
            <person name="Pasternak Z."/>
            <person name="Pietrokovski S."/>
            <person name="Rotem O."/>
            <person name="Gophna U."/>
            <person name="Lurie-Weinberger M.N."/>
            <person name="Jurkevitch E."/>
        </authorList>
    </citation>
    <scope>NUCLEOTIDE SEQUENCE [LARGE SCALE GENOMIC DNA]</scope>
    <source>
        <strain evidence="3">EPB</strain>
    </source>
</reference>
<dbReference type="EMBL" id="CP003538">
    <property type="protein sequence ID" value="AGH98817.1"/>
    <property type="molecule type" value="Genomic_DNA"/>
</dbReference>
<dbReference type="InterPro" id="IPR011249">
    <property type="entry name" value="Metalloenz_LuxS/M16"/>
</dbReference>
<keyword evidence="1" id="KW-0732">Signal</keyword>
<evidence type="ECO:0000313" key="3">
    <source>
        <dbReference type="EMBL" id="AGH98817.1"/>
    </source>
</evidence>
<dbReference type="Proteomes" id="UP000011932">
    <property type="component" value="Chromosome"/>
</dbReference>
<dbReference type="SUPFAM" id="SSF63411">
    <property type="entry name" value="LuxS/MPP-like metallohydrolase"/>
    <property type="match status" value="2"/>
</dbReference>
<protein>
    <submittedName>
        <fullName evidence="3">Putative Zn-dependent peptidase</fullName>
    </submittedName>
</protein>
<evidence type="ECO:0000256" key="1">
    <source>
        <dbReference type="SAM" id="SignalP"/>
    </source>
</evidence>
<dbReference type="PANTHER" id="PTHR11851:SF224">
    <property type="entry name" value="PROCESSING PROTEASE"/>
    <property type="match status" value="1"/>
</dbReference>
<dbReference type="GO" id="GO:0046872">
    <property type="term" value="F:metal ion binding"/>
    <property type="evidence" value="ECO:0007669"/>
    <property type="project" value="InterPro"/>
</dbReference>
<dbReference type="RefSeq" id="WP_015468344.1">
    <property type="nucleotide sequence ID" value="NC_020812.1"/>
</dbReference>
<proteinExistence type="predicted"/>
<feature type="domain" description="Peptidase M16 C-terminal" evidence="2">
    <location>
        <begin position="210"/>
        <end position="384"/>
    </location>
</feature>
<dbReference type="PANTHER" id="PTHR11851">
    <property type="entry name" value="METALLOPROTEASE"/>
    <property type="match status" value="1"/>
</dbReference>
<dbReference type="STRING" id="349215.A11S_2017"/>
<dbReference type="Gene3D" id="3.30.830.10">
    <property type="entry name" value="Metalloenzyme, LuxS/M16 peptidase-like"/>
    <property type="match status" value="2"/>
</dbReference>
<dbReference type="KEGG" id="man:A11S_2017"/>
<evidence type="ECO:0000313" key="4">
    <source>
        <dbReference type="Proteomes" id="UP000011932"/>
    </source>
</evidence>
<dbReference type="InterPro" id="IPR007863">
    <property type="entry name" value="Peptidase_M16_C"/>
</dbReference>
<organism evidence="3 4">
    <name type="scientific">Micavibrio aeruginosavorus EPB</name>
    <dbReference type="NCBI Taxonomy" id="349215"/>
    <lineage>
        <taxon>Bacteria</taxon>
        <taxon>Pseudomonadati</taxon>
        <taxon>Bdellovibrionota</taxon>
        <taxon>Bdellovibrionia</taxon>
        <taxon>Bdellovibrionales</taxon>
        <taxon>Pseudobdellovibrionaceae</taxon>
        <taxon>Micavibrio</taxon>
    </lineage>
</organism>
<feature type="chain" id="PRO_5004060317" evidence="1">
    <location>
        <begin position="25"/>
        <end position="469"/>
    </location>
</feature>
<name>M4VHE2_9BACT</name>
<dbReference type="AlphaFoldDB" id="M4VHE2"/>
<dbReference type="InterPro" id="IPR050361">
    <property type="entry name" value="MPP/UQCRC_Complex"/>
</dbReference>
<gene>
    <name evidence="3" type="ORF">A11S_2017</name>
</gene>
<dbReference type="OrthoDB" id="9811314at2"/>
<dbReference type="HOGENOM" id="CLU_009902_6_2_5"/>
<dbReference type="Pfam" id="PF05193">
    <property type="entry name" value="Peptidase_M16_C"/>
    <property type="match status" value="1"/>
</dbReference>
<accession>M4VHE2</accession>
<sequence>MKPLILSAVLILSVAAPAITPAWAAEVTTIESSVNAEPAERFLDIRSVTSDGGITAWFLEDHSVPAIAIEFAFAGAGASLDPQDKQGLARLASNTLDEGAADMDSQAFQKTLTDNSISLRFDVGRDDFFSSLKSLTRHRDLATDLMAKALTSPRFDQDPIDRMKAANISRIKSQLSDPDWIAARIMNDVAFAGHPYAMNSGGTVSGFAAITADDLRHFTTTSFARDNLLVAVAGDITEDELKPLLDKMFGALPEKSQIQTISDLTIQGGNTITLFDKDVPQTSIQMMQGGIDRSDPDYHAAQVMNFILGSSGFGSRLTEEIREKRGLTYGIYSSMYQLDHVKALSVSTSTRNDKAGEVMGLIRTEWIKMRDEPVSADELKAAQDYLTGSMPLALTSTQGIAGLILGLRLDDLPIDYLDGITARYNAITADDVARVSKRLLTPDAMTTVIVGKPEGITPTTTRTDLPNVE</sequence>